<dbReference type="AlphaFoldDB" id="A0A8E2JKU4"/>
<feature type="region of interest" description="Disordered" evidence="1">
    <location>
        <begin position="80"/>
        <end position="109"/>
    </location>
</feature>
<dbReference type="InterPro" id="IPR003615">
    <property type="entry name" value="HNH_nuc"/>
</dbReference>
<organism evidence="3 4">
    <name type="scientific">Lepidopterella palustris CBS 459.81</name>
    <dbReference type="NCBI Taxonomy" id="1314670"/>
    <lineage>
        <taxon>Eukaryota</taxon>
        <taxon>Fungi</taxon>
        <taxon>Dikarya</taxon>
        <taxon>Ascomycota</taxon>
        <taxon>Pezizomycotina</taxon>
        <taxon>Dothideomycetes</taxon>
        <taxon>Pleosporomycetidae</taxon>
        <taxon>Mytilinidiales</taxon>
        <taxon>Argynnaceae</taxon>
        <taxon>Lepidopterella</taxon>
    </lineage>
</organism>
<feature type="compositionally biased region" description="Polar residues" evidence="1">
    <location>
        <begin position="80"/>
        <end position="96"/>
    </location>
</feature>
<keyword evidence="4" id="KW-1185">Reference proteome</keyword>
<evidence type="ECO:0000313" key="4">
    <source>
        <dbReference type="Proteomes" id="UP000250266"/>
    </source>
</evidence>
<evidence type="ECO:0000259" key="2">
    <source>
        <dbReference type="Pfam" id="PF13391"/>
    </source>
</evidence>
<dbReference type="Proteomes" id="UP000250266">
    <property type="component" value="Unassembled WGS sequence"/>
</dbReference>
<accession>A0A8E2JKU4</accession>
<protein>
    <recommendedName>
        <fullName evidence="2">HNH nuclease domain-containing protein</fullName>
    </recommendedName>
</protein>
<feature type="region of interest" description="Disordered" evidence="1">
    <location>
        <begin position="332"/>
        <end position="356"/>
    </location>
</feature>
<dbReference type="OrthoDB" id="5416097at2759"/>
<evidence type="ECO:0000256" key="1">
    <source>
        <dbReference type="SAM" id="MobiDB-lite"/>
    </source>
</evidence>
<feature type="domain" description="HNH nuclease" evidence="2">
    <location>
        <begin position="124"/>
        <end position="200"/>
    </location>
</feature>
<reference evidence="3 4" key="1">
    <citation type="journal article" date="2016" name="Nat. Commun.">
        <title>Ectomycorrhizal ecology is imprinted in the genome of the dominant symbiotic fungus Cenococcum geophilum.</title>
        <authorList>
            <consortium name="DOE Joint Genome Institute"/>
            <person name="Peter M."/>
            <person name="Kohler A."/>
            <person name="Ohm R.A."/>
            <person name="Kuo A."/>
            <person name="Krutzmann J."/>
            <person name="Morin E."/>
            <person name="Arend M."/>
            <person name="Barry K.W."/>
            <person name="Binder M."/>
            <person name="Choi C."/>
            <person name="Clum A."/>
            <person name="Copeland A."/>
            <person name="Grisel N."/>
            <person name="Haridas S."/>
            <person name="Kipfer T."/>
            <person name="LaButti K."/>
            <person name="Lindquist E."/>
            <person name="Lipzen A."/>
            <person name="Maire R."/>
            <person name="Meier B."/>
            <person name="Mihaltcheva S."/>
            <person name="Molinier V."/>
            <person name="Murat C."/>
            <person name="Poggeler S."/>
            <person name="Quandt C.A."/>
            <person name="Sperisen C."/>
            <person name="Tritt A."/>
            <person name="Tisserant E."/>
            <person name="Crous P.W."/>
            <person name="Henrissat B."/>
            <person name="Nehls U."/>
            <person name="Egli S."/>
            <person name="Spatafora J.W."/>
            <person name="Grigoriev I.V."/>
            <person name="Martin F.M."/>
        </authorList>
    </citation>
    <scope>NUCLEOTIDE SEQUENCE [LARGE SCALE GENOMIC DNA]</scope>
    <source>
        <strain evidence="3 4">CBS 459.81</strain>
    </source>
</reference>
<dbReference type="Pfam" id="PF13391">
    <property type="entry name" value="HNH_2"/>
    <property type="match status" value="1"/>
</dbReference>
<evidence type="ECO:0000313" key="3">
    <source>
        <dbReference type="EMBL" id="OCK86390.1"/>
    </source>
</evidence>
<dbReference type="EMBL" id="KV744805">
    <property type="protein sequence ID" value="OCK86390.1"/>
    <property type="molecule type" value="Genomic_DNA"/>
</dbReference>
<name>A0A8E2JKU4_9PEZI</name>
<gene>
    <name evidence="3" type="ORF">K432DRAFT_430945</name>
</gene>
<sequence>MSSSSWVYCMPDDDVEHFSERSDDRRQFFEDAASRLATTELSPLLWALFQNVFLGSKPSLFEREAKDAILLWRQHSAAKTHNTTSTPTDSSRTGSGESIGGPEHSPVRDREIVERCKERDHGLCVVSRISSVDACHLYPWCAFGGKDPDRVGNFWDILRMFWPKDKVDLTTTPLGTETVENMLTLTSTLHRFHFEGAFALRPVRMSDDKTKLELEFHWLARQQRASTAKVDLMEQPLSSRDRTDSQRGFAFCRFDNSTKPTPLVSGTRFTMTTDDPTSKPLPDPGLLEMQWHLERILAMSDSAGRKEEDFDYDDPDAAVDALPSVEQWLDDQPADVDKSRCSSPSESVEIVDGAYG</sequence>
<proteinExistence type="predicted"/>